<sequence>VYRLHGRYYEMAPNVVPMDYTKDPDVKLPMQLIINMPELKENPFKERIVESFSEDGEGSLSFNDFVDMFSVLSEMAPRELKAIYAFKIYGTIWECSGVLFMFGINSGTLGDHWFFPCLDFNTDNFICKADLEKTLNKLTREELTAEEITLVCEKVIEEADMDGDGKLGYADFENMISKAPDFLRYYFKKK</sequence>
<keyword evidence="17" id="KW-1185">Reference proteome</keyword>
<organism evidence="16 17">
    <name type="scientific">Malurus elegans</name>
    <name type="common">Red-winged fairywren</name>
    <dbReference type="NCBI Taxonomy" id="720584"/>
    <lineage>
        <taxon>Eukaryota</taxon>
        <taxon>Metazoa</taxon>
        <taxon>Chordata</taxon>
        <taxon>Craniata</taxon>
        <taxon>Vertebrata</taxon>
        <taxon>Euteleostomi</taxon>
        <taxon>Archelosauria</taxon>
        <taxon>Archosauria</taxon>
        <taxon>Dinosauria</taxon>
        <taxon>Saurischia</taxon>
        <taxon>Theropoda</taxon>
        <taxon>Coelurosauria</taxon>
        <taxon>Aves</taxon>
        <taxon>Neognathae</taxon>
        <taxon>Neoaves</taxon>
        <taxon>Telluraves</taxon>
        <taxon>Australaves</taxon>
        <taxon>Passeriformes</taxon>
        <taxon>Meliphagoidea</taxon>
        <taxon>Maluridae</taxon>
        <taxon>Malurus</taxon>
    </lineage>
</organism>
<protein>
    <recommendedName>
        <fullName evidence="14">Calcium and integrin-binding family member 2</fullName>
    </recommendedName>
</protein>
<accession>A0A7K6GVJ0</accession>
<keyword evidence="9" id="KW-0677">Repeat</keyword>
<feature type="domain" description="EF-hand" evidence="15">
    <location>
        <begin position="40"/>
        <end position="75"/>
    </location>
</feature>
<dbReference type="InterPro" id="IPR018247">
    <property type="entry name" value="EF_Hand_1_Ca_BS"/>
</dbReference>
<evidence type="ECO:0000313" key="17">
    <source>
        <dbReference type="Proteomes" id="UP000564407"/>
    </source>
</evidence>
<keyword evidence="10" id="KW-0106">Calcium</keyword>
<evidence type="ECO:0000256" key="12">
    <source>
        <dbReference type="ARBA" id="ARBA00023136"/>
    </source>
</evidence>
<evidence type="ECO:0000256" key="2">
    <source>
        <dbReference type="ARBA" id="ARBA00004437"/>
    </source>
</evidence>
<keyword evidence="11" id="KW-0460">Magnesium</keyword>
<keyword evidence="13" id="KW-0966">Cell projection</keyword>
<feature type="non-terminal residue" evidence="16">
    <location>
        <position position="190"/>
    </location>
</feature>
<dbReference type="PROSITE" id="PS00018">
    <property type="entry name" value="EF_HAND_1"/>
    <property type="match status" value="2"/>
</dbReference>
<proteinExistence type="predicted"/>
<dbReference type="InterPro" id="IPR002048">
    <property type="entry name" value="EF_hand_dom"/>
</dbReference>
<evidence type="ECO:0000256" key="1">
    <source>
        <dbReference type="ARBA" id="ARBA00004135"/>
    </source>
</evidence>
<dbReference type="GO" id="GO:0042383">
    <property type="term" value="C:sarcolemma"/>
    <property type="evidence" value="ECO:0007669"/>
    <property type="project" value="UniProtKB-SubCell"/>
</dbReference>
<evidence type="ECO:0000256" key="5">
    <source>
        <dbReference type="ARBA" id="ARBA00004645"/>
    </source>
</evidence>
<dbReference type="GO" id="GO:0055074">
    <property type="term" value="P:calcium ion homeostasis"/>
    <property type="evidence" value="ECO:0007669"/>
    <property type="project" value="TreeGrafter"/>
</dbReference>
<dbReference type="SUPFAM" id="SSF47473">
    <property type="entry name" value="EF-hand"/>
    <property type="match status" value="1"/>
</dbReference>
<dbReference type="Proteomes" id="UP000564407">
    <property type="component" value="Unassembled WGS sequence"/>
</dbReference>
<dbReference type="PANTHER" id="PTHR45791:SF5">
    <property type="entry name" value="CALCIUM AND INTEGRIN-BINDING FAMILY MEMBER 2"/>
    <property type="match status" value="1"/>
</dbReference>
<dbReference type="Gene3D" id="1.10.238.10">
    <property type="entry name" value="EF-hand"/>
    <property type="match status" value="2"/>
</dbReference>
<evidence type="ECO:0000256" key="8">
    <source>
        <dbReference type="ARBA" id="ARBA00022723"/>
    </source>
</evidence>
<dbReference type="InterPro" id="IPR011992">
    <property type="entry name" value="EF-hand-dom_pair"/>
</dbReference>
<feature type="non-terminal residue" evidence="16">
    <location>
        <position position="1"/>
    </location>
</feature>
<evidence type="ECO:0000256" key="7">
    <source>
        <dbReference type="ARBA" id="ARBA00022490"/>
    </source>
</evidence>
<evidence type="ECO:0000256" key="10">
    <source>
        <dbReference type="ARBA" id="ARBA00022837"/>
    </source>
</evidence>
<evidence type="ECO:0000256" key="4">
    <source>
        <dbReference type="ARBA" id="ARBA00004504"/>
    </source>
</evidence>
<dbReference type="PROSITE" id="PS50222">
    <property type="entry name" value="EF_HAND_2"/>
    <property type="match status" value="2"/>
</dbReference>
<dbReference type="EMBL" id="VZRP01014540">
    <property type="protein sequence ID" value="NWV67315.1"/>
    <property type="molecule type" value="Genomic_DNA"/>
</dbReference>
<dbReference type="GO" id="GO:0000287">
    <property type="term" value="F:magnesium ion binding"/>
    <property type="evidence" value="ECO:0007669"/>
    <property type="project" value="TreeGrafter"/>
</dbReference>
<evidence type="ECO:0000256" key="3">
    <source>
        <dbReference type="ARBA" id="ARBA00004496"/>
    </source>
</evidence>
<dbReference type="InterPro" id="IPR051433">
    <property type="entry name" value="CIBP"/>
</dbReference>
<evidence type="ECO:0000256" key="13">
    <source>
        <dbReference type="ARBA" id="ARBA00023273"/>
    </source>
</evidence>
<feature type="domain" description="EF-hand" evidence="15">
    <location>
        <begin position="147"/>
        <end position="182"/>
    </location>
</feature>
<keyword evidence="8" id="KW-0479">Metal-binding</keyword>
<keyword evidence="7" id="KW-0963">Cytoplasm</keyword>
<dbReference type="GO" id="GO:0001917">
    <property type="term" value="C:photoreceptor inner segment"/>
    <property type="evidence" value="ECO:0007669"/>
    <property type="project" value="UniProtKB-SubCell"/>
</dbReference>
<name>A0A7K6GVJ0_9PASS</name>
<dbReference type="GO" id="GO:0001750">
    <property type="term" value="C:photoreceptor outer segment"/>
    <property type="evidence" value="ECO:0007669"/>
    <property type="project" value="UniProtKB-SubCell"/>
</dbReference>
<dbReference type="AlphaFoldDB" id="A0A7K6GVJ0"/>
<comment type="caution">
    <text evidence="16">The sequence shown here is derived from an EMBL/GenBank/DDBJ whole genome shotgun (WGS) entry which is preliminary data.</text>
</comment>
<comment type="subcellular location">
    <subcellularLocation>
        <location evidence="1">Cell membrane</location>
        <location evidence="1">Sarcolemma</location>
    </subcellularLocation>
    <subcellularLocation>
        <location evidence="4">Cell projection</location>
        <location evidence="4">Cilium</location>
        <location evidence="4">Photoreceptor outer segment</location>
    </subcellularLocation>
    <subcellularLocation>
        <location evidence="5">Cell projection</location>
        <location evidence="5">Stereocilium</location>
    </subcellularLocation>
    <subcellularLocation>
        <location evidence="3">Cytoplasm</location>
    </subcellularLocation>
    <subcellularLocation>
        <location evidence="2">Photoreceptor inner segment</location>
    </subcellularLocation>
</comment>
<dbReference type="GO" id="GO:0005509">
    <property type="term" value="F:calcium ion binding"/>
    <property type="evidence" value="ECO:0007669"/>
    <property type="project" value="InterPro"/>
</dbReference>
<keyword evidence="6" id="KW-1003">Cell membrane</keyword>
<evidence type="ECO:0000256" key="11">
    <source>
        <dbReference type="ARBA" id="ARBA00022842"/>
    </source>
</evidence>
<evidence type="ECO:0000256" key="9">
    <source>
        <dbReference type="ARBA" id="ARBA00022737"/>
    </source>
</evidence>
<dbReference type="PANTHER" id="PTHR45791">
    <property type="entry name" value="CALCIUM AND INTEGRIN BINDING FAMILY MEMBER 2"/>
    <property type="match status" value="1"/>
</dbReference>
<dbReference type="GO" id="GO:0032420">
    <property type="term" value="C:stereocilium"/>
    <property type="evidence" value="ECO:0007669"/>
    <property type="project" value="UniProtKB-SubCell"/>
</dbReference>
<evidence type="ECO:0000256" key="6">
    <source>
        <dbReference type="ARBA" id="ARBA00022475"/>
    </source>
</evidence>
<reference evidence="16 17" key="1">
    <citation type="submission" date="2019-09" db="EMBL/GenBank/DDBJ databases">
        <title>Bird 10,000 Genomes (B10K) Project - Family phase.</title>
        <authorList>
            <person name="Zhang G."/>
        </authorList>
    </citation>
    <scope>NUCLEOTIDE SEQUENCE [LARGE SCALE GENOMIC DNA]</scope>
    <source>
        <strain evidence="16">B10K-DU-029-44</strain>
        <tissue evidence="16">Heart</tissue>
    </source>
</reference>
<dbReference type="Pfam" id="PF13499">
    <property type="entry name" value="EF-hand_7"/>
    <property type="match status" value="1"/>
</dbReference>
<evidence type="ECO:0000256" key="14">
    <source>
        <dbReference type="ARBA" id="ARBA00044988"/>
    </source>
</evidence>
<evidence type="ECO:0000259" key="15">
    <source>
        <dbReference type="PROSITE" id="PS50222"/>
    </source>
</evidence>
<dbReference type="GO" id="GO:0005737">
    <property type="term" value="C:cytoplasm"/>
    <property type="evidence" value="ECO:0007669"/>
    <property type="project" value="UniProtKB-SubCell"/>
</dbReference>
<keyword evidence="12" id="KW-0472">Membrane</keyword>
<evidence type="ECO:0000313" key="16">
    <source>
        <dbReference type="EMBL" id="NWV67315.1"/>
    </source>
</evidence>
<gene>
    <name evidence="16" type="primary">Cib2</name>
    <name evidence="16" type="ORF">MALELE_R11794</name>
</gene>